<reference evidence="1 2" key="1">
    <citation type="submission" date="2018-11" db="EMBL/GenBank/DDBJ databases">
        <title>The genome of Variovorax sp T529.</title>
        <authorList>
            <person name="Gao J."/>
        </authorList>
    </citation>
    <scope>NUCLEOTIDE SEQUENCE [LARGE SCALE GENOMIC DNA]</scope>
    <source>
        <strain evidence="1 2">T529</strain>
    </source>
</reference>
<proteinExistence type="predicted"/>
<dbReference type="RefSeq" id="WP_124961821.1">
    <property type="nucleotide sequence ID" value="NZ_RQXU01000032.1"/>
</dbReference>
<comment type="caution">
    <text evidence="1">The sequence shown here is derived from an EMBL/GenBank/DDBJ whole genome shotgun (WGS) entry which is preliminary data.</text>
</comment>
<gene>
    <name evidence="1" type="ORF">EH244_29400</name>
</gene>
<accession>A0A3P3E673</accession>
<organism evidence="1 2">
    <name type="scientific">Variovorax beijingensis</name>
    <dbReference type="NCBI Taxonomy" id="2496117"/>
    <lineage>
        <taxon>Bacteria</taxon>
        <taxon>Pseudomonadati</taxon>
        <taxon>Pseudomonadota</taxon>
        <taxon>Betaproteobacteria</taxon>
        <taxon>Burkholderiales</taxon>
        <taxon>Comamonadaceae</taxon>
        <taxon>Variovorax</taxon>
    </lineage>
</organism>
<dbReference type="AlphaFoldDB" id="A0A3P3E673"/>
<protein>
    <submittedName>
        <fullName evidence="1">Uncharacterized protein</fullName>
    </submittedName>
</protein>
<dbReference type="Proteomes" id="UP000271590">
    <property type="component" value="Unassembled WGS sequence"/>
</dbReference>
<evidence type="ECO:0000313" key="1">
    <source>
        <dbReference type="EMBL" id="RRH81182.1"/>
    </source>
</evidence>
<sequence length="91" mass="10016">MPLSFLLRLQHTQLPVRVVCPEEIRHVTVLLATGLIEAQITNLKPTSRYASSSLVTVIGITEAGRAELAKMIDAPEPIKTAMQLPRGLRLM</sequence>
<dbReference type="EMBL" id="RQXU01000032">
    <property type="protein sequence ID" value="RRH81182.1"/>
    <property type="molecule type" value="Genomic_DNA"/>
</dbReference>
<evidence type="ECO:0000313" key="2">
    <source>
        <dbReference type="Proteomes" id="UP000271590"/>
    </source>
</evidence>
<name>A0A3P3E673_9BURK</name>